<dbReference type="EMBL" id="WTYE01000001">
    <property type="protein sequence ID" value="MXP33141.1"/>
    <property type="molecule type" value="Genomic_DNA"/>
</dbReference>
<evidence type="ECO:0000313" key="4">
    <source>
        <dbReference type="Proteomes" id="UP000446786"/>
    </source>
</evidence>
<dbReference type="Proteomes" id="UP000446786">
    <property type="component" value="Unassembled WGS sequence"/>
</dbReference>
<dbReference type="GO" id="GO:0005829">
    <property type="term" value="C:cytosol"/>
    <property type="evidence" value="ECO:0007669"/>
    <property type="project" value="TreeGrafter"/>
</dbReference>
<protein>
    <recommendedName>
        <fullName evidence="1">NADP-dependent oxidoreductase domain-containing protein</fullName>
    </recommendedName>
</protein>
<feature type="domain" description="NADP-dependent oxidoreductase" evidence="1">
    <location>
        <begin position="17"/>
        <end position="177"/>
    </location>
</feature>
<evidence type="ECO:0000259" key="1">
    <source>
        <dbReference type="Pfam" id="PF00248"/>
    </source>
</evidence>
<dbReference type="GO" id="GO:0016491">
    <property type="term" value="F:oxidoreductase activity"/>
    <property type="evidence" value="ECO:0007669"/>
    <property type="project" value="InterPro"/>
</dbReference>
<proteinExistence type="predicted"/>
<dbReference type="InterPro" id="IPR023210">
    <property type="entry name" value="NADP_OxRdtase_dom"/>
</dbReference>
<dbReference type="PANTHER" id="PTHR42686:SF1">
    <property type="entry name" value="GH17980P-RELATED"/>
    <property type="match status" value="1"/>
</dbReference>
<accession>A0A845AWH6</accession>
<evidence type="ECO:0000313" key="3">
    <source>
        <dbReference type="EMBL" id="MXP33141.1"/>
    </source>
</evidence>
<dbReference type="Gene3D" id="3.20.20.100">
    <property type="entry name" value="NADP-dependent oxidoreductase domain"/>
    <property type="match status" value="1"/>
</dbReference>
<dbReference type="EMBL" id="WTYE01000001">
    <property type="protein sequence ID" value="MXP30381.1"/>
    <property type="molecule type" value="Genomic_DNA"/>
</dbReference>
<dbReference type="SUPFAM" id="SSF51430">
    <property type="entry name" value="NAD(P)-linked oxidoreductase"/>
    <property type="match status" value="1"/>
</dbReference>
<dbReference type="InterPro" id="IPR036812">
    <property type="entry name" value="NAD(P)_OxRdtase_dom_sf"/>
</dbReference>
<dbReference type="RefSeq" id="WP_160777936.1">
    <property type="nucleotide sequence ID" value="NZ_BAAAZF010000001.1"/>
</dbReference>
<reference evidence="3 4" key="1">
    <citation type="submission" date="2019-12" db="EMBL/GenBank/DDBJ databases">
        <title>Genomic-based taxomic classification of the family Erythrobacteraceae.</title>
        <authorList>
            <person name="Xu L."/>
        </authorList>
    </citation>
    <scope>NUCLEOTIDE SEQUENCE [LARGE SCALE GENOMIC DNA]</scope>
    <source>
        <strain evidence="3 4">JCM 16677</strain>
    </source>
</reference>
<evidence type="ECO:0000313" key="2">
    <source>
        <dbReference type="EMBL" id="MXP30381.1"/>
    </source>
</evidence>
<dbReference type="OrthoDB" id="9768851at2"/>
<gene>
    <name evidence="2" type="ORF">GRI94_00930</name>
    <name evidence="3" type="ORF">GRI94_15020</name>
</gene>
<dbReference type="PANTHER" id="PTHR42686">
    <property type="entry name" value="GH17980P-RELATED"/>
    <property type="match status" value="1"/>
</dbReference>
<dbReference type="InterPro" id="IPR020471">
    <property type="entry name" value="AKR"/>
</dbReference>
<dbReference type="AlphaFoldDB" id="A0A845AWH6"/>
<comment type="caution">
    <text evidence="3">The sequence shown here is derived from an EMBL/GenBank/DDBJ whole genome shotgun (WGS) entry which is preliminary data.</text>
</comment>
<keyword evidence="4" id="KW-1185">Reference proteome</keyword>
<dbReference type="Pfam" id="PF00248">
    <property type="entry name" value="Aldo_ket_red"/>
    <property type="match status" value="1"/>
</dbReference>
<name>A0A845AWH6_9SPHN</name>
<sequence>MRAIQLPATDLKISRFVFGTSGLFNVRGSDRREALLEEAVAQGFTHFDTAPYYGFGHAERDLAPVLRRHPDVTVTTKVGLYSPGGEAQPAWQVFARKAAGRVLHPISKPALDFGLQRAKMSLLDSLERLGREHIDLLLLHEPQADLVQTDEWLRWLEDCRTEGKVRYFGMAGMPLDVAPLVEQAPALGEVLQLADSLDQHEADAVFTTQPMQITYGYVSAAATRARSLNVTGVLTKALQRNRSGAVIVSTTRPERLAQYAPIADRDEA</sequence>
<organism evidence="3 4">
    <name type="scientific">Parerythrobacter jejuensis</name>
    <dbReference type="NCBI Taxonomy" id="795812"/>
    <lineage>
        <taxon>Bacteria</taxon>
        <taxon>Pseudomonadati</taxon>
        <taxon>Pseudomonadota</taxon>
        <taxon>Alphaproteobacteria</taxon>
        <taxon>Sphingomonadales</taxon>
        <taxon>Erythrobacteraceae</taxon>
        <taxon>Parerythrobacter</taxon>
    </lineage>
</organism>